<dbReference type="CDD" id="cd04623">
    <property type="entry name" value="CBS_pair_bac_euk"/>
    <property type="match status" value="1"/>
</dbReference>
<evidence type="ECO:0000256" key="1">
    <source>
        <dbReference type="ARBA" id="ARBA00023122"/>
    </source>
</evidence>
<evidence type="ECO:0000259" key="3">
    <source>
        <dbReference type="PROSITE" id="PS51371"/>
    </source>
</evidence>
<dbReference type="SUPFAM" id="SSF54631">
    <property type="entry name" value="CBS-domain pair"/>
    <property type="match status" value="1"/>
</dbReference>
<dbReference type="EMBL" id="JARCJK010000001">
    <property type="protein sequence ID" value="MDE4164794.1"/>
    <property type="molecule type" value="Genomic_DNA"/>
</dbReference>
<dbReference type="Gene3D" id="3.10.580.10">
    <property type="entry name" value="CBS-domain"/>
    <property type="match status" value="1"/>
</dbReference>
<organism evidence="4 6">
    <name type="scientific">Phaeobacter gallaeciensis</name>
    <dbReference type="NCBI Taxonomy" id="60890"/>
    <lineage>
        <taxon>Bacteria</taxon>
        <taxon>Pseudomonadati</taxon>
        <taxon>Pseudomonadota</taxon>
        <taxon>Alphaproteobacteria</taxon>
        <taxon>Rhodobacterales</taxon>
        <taxon>Roseobacteraceae</taxon>
        <taxon>Phaeobacter</taxon>
    </lineage>
</organism>
<evidence type="ECO:0000313" key="6">
    <source>
        <dbReference type="Proteomes" id="UP000092565"/>
    </source>
</evidence>
<reference evidence="5 7" key="2">
    <citation type="submission" date="2023-02" db="EMBL/GenBank/DDBJ databases">
        <title>Population genomics of bacteria associated with diatom.</title>
        <authorList>
            <person name="Xie J."/>
            <person name="Wang H."/>
        </authorList>
    </citation>
    <scope>NUCLEOTIDE SEQUENCE [LARGE SCALE GENOMIC DNA]</scope>
    <source>
        <strain evidence="5 7">PT47_8</strain>
    </source>
</reference>
<keyword evidence="6" id="KW-1185">Reference proteome</keyword>
<evidence type="ECO:0000313" key="7">
    <source>
        <dbReference type="Proteomes" id="UP001218364"/>
    </source>
</evidence>
<dbReference type="InterPro" id="IPR051257">
    <property type="entry name" value="Diverse_CBS-Domain"/>
</dbReference>
<dbReference type="PANTHER" id="PTHR43080">
    <property type="entry name" value="CBS DOMAIN-CONTAINING PROTEIN CBSX3, MITOCHONDRIAL"/>
    <property type="match status" value="1"/>
</dbReference>
<dbReference type="InterPro" id="IPR046342">
    <property type="entry name" value="CBS_dom_sf"/>
</dbReference>
<dbReference type="AlphaFoldDB" id="A0A1B0ZM27"/>
<dbReference type="PROSITE" id="PS51371">
    <property type="entry name" value="CBS"/>
    <property type="match status" value="2"/>
</dbReference>
<dbReference type="InterPro" id="IPR000644">
    <property type="entry name" value="CBS_dom"/>
</dbReference>
<feature type="domain" description="CBS" evidence="3">
    <location>
        <begin position="77"/>
        <end position="132"/>
    </location>
</feature>
<evidence type="ECO:0000313" key="4">
    <source>
        <dbReference type="EMBL" id="ANP35216.1"/>
    </source>
</evidence>
<dbReference type="OrthoDB" id="9807125at2"/>
<sequence length="144" mass="15213">MLVQSILKSKASAGVVTISPEAPVSDAAKLLAEKGIGTVVVSSDNETAEGILSERDIVRELGKSGSGCLTCKVKDYMTSKLVTCTSESNVEDILQQMTEGRFRHMPVVESGKMVGLISLGDVVKAKLAEVAMEKDALEGMIMGH</sequence>
<evidence type="ECO:0000313" key="5">
    <source>
        <dbReference type="EMBL" id="MDE4164794.1"/>
    </source>
</evidence>
<dbReference type="InterPro" id="IPR044725">
    <property type="entry name" value="CBSX3_CBS_dom"/>
</dbReference>
<protein>
    <submittedName>
        <fullName evidence="5">CBS domain-containing protein</fullName>
    </submittedName>
    <submittedName>
        <fullName evidence="4">Inosine-5-monophosphate dehydrogenase</fullName>
    </submittedName>
</protein>
<name>A0A1B0ZM27_9RHOB</name>
<dbReference type="PATRIC" id="fig|60890.4.peg.270"/>
<dbReference type="Pfam" id="PF00571">
    <property type="entry name" value="CBS"/>
    <property type="match status" value="2"/>
</dbReference>
<evidence type="ECO:0000256" key="2">
    <source>
        <dbReference type="PROSITE-ProRule" id="PRU00703"/>
    </source>
</evidence>
<feature type="domain" description="CBS" evidence="3">
    <location>
        <begin position="11"/>
        <end position="67"/>
    </location>
</feature>
<keyword evidence="1 2" id="KW-0129">CBS domain</keyword>
<dbReference type="SMART" id="SM00116">
    <property type="entry name" value="CBS"/>
    <property type="match status" value="2"/>
</dbReference>
<dbReference type="Proteomes" id="UP000092565">
    <property type="component" value="Chromosome"/>
</dbReference>
<accession>A0A1B0ZM27</accession>
<reference evidence="4 6" key="1">
    <citation type="submission" date="2016-04" db="EMBL/GenBank/DDBJ databases">
        <authorList>
            <person name="Evans L.H."/>
            <person name="Alamgir A."/>
            <person name="Owens N."/>
            <person name="Weber N.D."/>
            <person name="Virtaneva K."/>
            <person name="Barbian K."/>
            <person name="Babar A."/>
            <person name="Rosenke K."/>
        </authorList>
    </citation>
    <scope>NUCLEOTIDE SEQUENCE [LARGE SCALE GENOMIC DNA]</scope>
    <source>
        <strain evidence="4 6">JL2886</strain>
    </source>
</reference>
<proteinExistence type="predicted"/>
<dbReference type="EMBL" id="CP015124">
    <property type="protein sequence ID" value="ANP35216.1"/>
    <property type="molecule type" value="Genomic_DNA"/>
</dbReference>
<dbReference type="RefSeq" id="WP_065270371.1">
    <property type="nucleotide sequence ID" value="NZ_CP015124.1"/>
</dbReference>
<gene>
    <name evidence="4" type="ORF">JL2886_00283</name>
    <name evidence="5" type="ORF">PXK24_03765</name>
</gene>
<dbReference type="PANTHER" id="PTHR43080:SF2">
    <property type="entry name" value="CBS DOMAIN-CONTAINING PROTEIN"/>
    <property type="match status" value="1"/>
</dbReference>
<dbReference type="Proteomes" id="UP001218364">
    <property type="component" value="Unassembled WGS sequence"/>
</dbReference>